<dbReference type="InterPro" id="IPR000683">
    <property type="entry name" value="Gfo/Idh/MocA-like_OxRdtase_N"/>
</dbReference>
<feature type="domain" description="GFO/IDH/MocA-like oxidoreductase" evidence="2">
    <location>
        <begin position="131"/>
        <end position="245"/>
    </location>
</feature>
<organism evidence="3 4">
    <name type="scientific">Clostridium cibarium</name>
    <dbReference type="NCBI Taxonomy" id="2762247"/>
    <lineage>
        <taxon>Bacteria</taxon>
        <taxon>Bacillati</taxon>
        <taxon>Bacillota</taxon>
        <taxon>Clostridia</taxon>
        <taxon>Eubacteriales</taxon>
        <taxon>Clostridiaceae</taxon>
        <taxon>Clostridium</taxon>
    </lineage>
</organism>
<feature type="domain" description="Gfo/Idh/MocA-like oxidoreductase N-terminal" evidence="1">
    <location>
        <begin position="2"/>
        <end position="116"/>
    </location>
</feature>
<dbReference type="Gene3D" id="3.40.50.720">
    <property type="entry name" value="NAD(P)-binding Rossmann-like Domain"/>
    <property type="match status" value="1"/>
</dbReference>
<keyword evidence="4" id="KW-1185">Reference proteome</keyword>
<name>A0ABR8PTY7_9CLOT</name>
<dbReference type="PANTHER" id="PTHR43054:SF1">
    <property type="entry name" value="SCYLLO-INOSITOL 2-DEHYDROGENASE (NADP(+)) IOLU"/>
    <property type="match status" value="1"/>
</dbReference>
<dbReference type="PANTHER" id="PTHR43054">
    <property type="match status" value="1"/>
</dbReference>
<dbReference type="RefSeq" id="WP_143315149.1">
    <property type="nucleotide sequence ID" value="NZ_JACSRA010000012.1"/>
</dbReference>
<dbReference type="InterPro" id="IPR055170">
    <property type="entry name" value="GFO_IDH_MocA-like_dom"/>
</dbReference>
<evidence type="ECO:0000313" key="3">
    <source>
        <dbReference type="EMBL" id="MBD7911589.1"/>
    </source>
</evidence>
<dbReference type="Gene3D" id="3.30.360.10">
    <property type="entry name" value="Dihydrodipicolinate Reductase, domain 2"/>
    <property type="match status" value="1"/>
</dbReference>
<gene>
    <name evidence="3" type="ORF">H9661_09495</name>
</gene>
<protein>
    <submittedName>
        <fullName evidence="3">Gfo/Idh/MocA family oxidoreductase</fullName>
    </submittedName>
</protein>
<comment type="caution">
    <text evidence="3">The sequence shown here is derived from an EMBL/GenBank/DDBJ whole genome shotgun (WGS) entry which is preliminary data.</text>
</comment>
<dbReference type="InterPro" id="IPR036291">
    <property type="entry name" value="NAD(P)-bd_dom_sf"/>
</dbReference>
<evidence type="ECO:0000259" key="1">
    <source>
        <dbReference type="Pfam" id="PF01408"/>
    </source>
</evidence>
<dbReference type="Pfam" id="PF22725">
    <property type="entry name" value="GFO_IDH_MocA_C3"/>
    <property type="match status" value="1"/>
</dbReference>
<sequence>MKLGIIGSGMIVQEFLTITSYLKDLELAAIYGRKSAEEKMNELKNKYKIMDIYYDYDELLNSDVDTVYIALPNNLHFEFAKKALVANKNVIIEKPITSNYKEASILKDLAKQRNLFIFEAITNQYLPNYKKIKELLPALGNIKIVQCNYSQYSSRYNSFKEGNVLPAFDPNFSGGALMDLNIYNIHYIVGLFGKPKNVEYYPNIERGIDTSGVLILDYETFKCVCIGAKDCKAPIANNIQGDKGCIYQDTPTNVCKGFELLMNDGTSSLINENNYDHRMVNEFIEFIEMIKNNDLEKCYKMLEHSLIVSEAQTIARNKSGIVFPEDNN</sequence>
<dbReference type="EMBL" id="JACSRA010000012">
    <property type="protein sequence ID" value="MBD7911589.1"/>
    <property type="molecule type" value="Genomic_DNA"/>
</dbReference>
<evidence type="ECO:0000259" key="2">
    <source>
        <dbReference type="Pfam" id="PF22725"/>
    </source>
</evidence>
<dbReference type="SUPFAM" id="SSF55347">
    <property type="entry name" value="Glyceraldehyde-3-phosphate dehydrogenase-like, C-terminal domain"/>
    <property type="match status" value="1"/>
</dbReference>
<proteinExistence type="predicted"/>
<reference evidence="3 4" key="1">
    <citation type="submission" date="2020-08" db="EMBL/GenBank/DDBJ databases">
        <title>A Genomic Blueprint of the Chicken Gut Microbiome.</title>
        <authorList>
            <person name="Gilroy R."/>
            <person name="Ravi A."/>
            <person name="Getino M."/>
            <person name="Pursley I."/>
            <person name="Horton D.L."/>
            <person name="Alikhan N.-F."/>
            <person name="Baker D."/>
            <person name="Gharbi K."/>
            <person name="Hall N."/>
            <person name="Watson M."/>
            <person name="Adriaenssens E.M."/>
            <person name="Foster-Nyarko E."/>
            <person name="Jarju S."/>
            <person name="Secka A."/>
            <person name="Antonio M."/>
            <person name="Oren A."/>
            <person name="Chaudhuri R."/>
            <person name="La Ragione R.M."/>
            <person name="Hildebrand F."/>
            <person name="Pallen M.J."/>
        </authorList>
    </citation>
    <scope>NUCLEOTIDE SEQUENCE [LARGE SCALE GENOMIC DNA]</scope>
    <source>
        <strain evidence="3 4">Sa3CVN1</strain>
    </source>
</reference>
<dbReference type="SUPFAM" id="SSF51735">
    <property type="entry name" value="NAD(P)-binding Rossmann-fold domains"/>
    <property type="match status" value="1"/>
</dbReference>
<dbReference type="Proteomes" id="UP000627781">
    <property type="component" value="Unassembled WGS sequence"/>
</dbReference>
<evidence type="ECO:0000313" key="4">
    <source>
        <dbReference type="Proteomes" id="UP000627781"/>
    </source>
</evidence>
<dbReference type="Pfam" id="PF01408">
    <property type="entry name" value="GFO_IDH_MocA"/>
    <property type="match status" value="1"/>
</dbReference>
<accession>A0ABR8PTY7</accession>